<organism evidence="1 2">
    <name type="scientific">Cytobacillus citreus</name>
    <dbReference type="NCBI Taxonomy" id="2833586"/>
    <lineage>
        <taxon>Bacteria</taxon>
        <taxon>Bacillati</taxon>
        <taxon>Bacillota</taxon>
        <taxon>Bacilli</taxon>
        <taxon>Bacillales</taxon>
        <taxon>Bacillaceae</taxon>
        <taxon>Cytobacillus</taxon>
    </lineage>
</organism>
<keyword evidence="2" id="KW-1185">Reference proteome</keyword>
<dbReference type="RefSeq" id="WP_213104604.1">
    <property type="nucleotide sequence ID" value="NZ_JAGYPM010000009.1"/>
</dbReference>
<reference evidence="1 2" key="1">
    <citation type="submission" date="2021-05" db="EMBL/GenBank/DDBJ databases">
        <title>Novel Bacillus species.</title>
        <authorList>
            <person name="Liu G."/>
        </authorList>
    </citation>
    <scope>NUCLEOTIDE SEQUENCE [LARGE SCALE GENOMIC DNA]</scope>
    <source>
        <strain evidence="1 2">FJAT-49705</strain>
    </source>
</reference>
<protein>
    <submittedName>
        <fullName evidence="1">Uncharacterized protein</fullName>
    </submittedName>
</protein>
<evidence type="ECO:0000313" key="1">
    <source>
        <dbReference type="EMBL" id="MBS4193163.1"/>
    </source>
</evidence>
<gene>
    <name evidence="1" type="ORF">KHA94_23980</name>
</gene>
<accession>A0ABS5P0D8</accession>
<comment type="caution">
    <text evidence="1">The sequence shown here is derived from an EMBL/GenBank/DDBJ whole genome shotgun (WGS) entry which is preliminary data.</text>
</comment>
<evidence type="ECO:0000313" key="2">
    <source>
        <dbReference type="Proteomes" id="UP000681027"/>
    </source>
</evidence>
<dbReference type="Proteomes" id="UP000681027">
    <property type="component" value="Unassembled WGS sequence"/>
</dbReference>
<name>A0ABS5P0D8_9BACI</name>
<dbReference type="EMBL" id="JAGYPM010000009">
    <property type="protein sequence ID" value="MBS4193163.1"/>
    <property type="molecule type" value="Genomic_DNA"/>
</dbReference>
<sequence length="122" mass="14627">MLVIAPKEQTLEQIKNLLYKDFDYQFDKLYTFLEQEEVDIWSLIPCFDDQLTKLEIDHEKYSSLEKDVLYKIYSMVWHLMETHATEVVFKLTGDEGRMVYTNAWLVDKEIFYANLQPQNSSK</sequence>
<proteinExistence type="predicted"/>